<dbReference type="AlphaFoldDB" id="A0A6V7GUF7"/>
<protein>
    <submittedName>
        <fullName evidence="1">Uncharacterized protein</fullName>
    </submittedName>
</protein>
<proteinExistence type="predicted"/>
<gene>
    <name evidence="1" type="ORF">MHI_LOCUS79323</name>
</gene>
<keyword evidence="2" id="KW-1185">Reference proteome</keyword>
<accession>A0A6V7GUF7</accession>
<name>A0A6V7GUF7_9HYME</name>
<reference evidence="1" key="1">
    <citation type="submission" date="2020-07" db="EMBL/GenBank/DDBJ databases">
        <authorList>
            <person name="Nazaruddin N."/>
        </authorList>
    </citation>
    <scope>NUCLEOTIDE SEQUENCE</scope>
</reference>
<organism evidence="1 2">
    <name type="scientific">Heterotrigona itama</name>
    <dbReference type="NCBI Taxonomy" id="395501"/>
    <lineage>
        <taxon>Eukaryota</taxon>
        <taxon>Metazoa</taxon>
        <taxon>Ecdysozoa</taxon>
        <taxon>Arthropoda</taxon>
        <taxon>Hexapoda</taxon>
        <taxon>Insecta</taxon>
        <taxon>Pterygota</taxon>
        <taxon>Neoptera</taxon>
        <taxon>Endopterygota</taxon>
        <taxon>Hymenoptera</taxon>
        <taxon>Apocrita</taxon>
        <taxon>Aculeata</taxon>
        <taxon>Apoidea</taxon>
        <taxon>Anthophila</taxon>
        <taxon>Apidae</taxon>
        <taxon>Heterotrigona</taxon>
    </lineage>
</organism>
<dbReference type="OrthoDB" id="10427625at2759"/>
<evidence type="ECO:0000313" key="2">
    <source>
        <dbReference type="Proteomes" id="UP000752696"/>
    </source>
</evidence>
<dbReference type="Proteomes" id="UP000752696">
    <property type="component" value="Unassembled WGS sequence"/>
</dbReference>
<feature type="non-terminal residue" evidence="1">
    <location>
        <position position="1"/>
    </location>
</feature>
<comment type="caution">
    <text evidence="1">The sequence shown here is derived from an EMBL/GenBank/DDBJ whole genome shotgun (WGS) entry which is preliminary data.</text>
</comment>
<sequence>IDISTSWKRKRRIIVYGLVTRYGPQTSCQRNV</sequence>
<evidence type="ECO:0000313" key="1">
    <source>
        <dbReference type="EMBL" id="CAD1468885.1"/>
    </source>
</evidence>
<dbReference type="EMBL" id="CAJDYZ010001454">
    <property type="protein sequence ID" value="CAD1468885.1"/>
    <property type="molecule type" value="Genomic_DNA"/>
</dbReference>